<feature type="region of interest" description="Disordered" evidence="1">
    <location>
        <begin position="131"/>
        <end position="154"/>
    </location>
</feature>
<reference evidence="4" key="1">
    <citation type="journal article" date="2019" name="Int. J. Syst. Evol. Microbiol.">
        <title>The Global Catalogue of Microorganisms (GCM) 10K type strain sequencing project: providing services to taxonomists for standard genome sequencing and annotation.</title>
        <authorList>
            <consortium name="The Broad Institute Genomics Platform"/>
            <consortium name="The Broad Institute Genome Sequencing Center for Infectious Disease"/>
            <person name="Wu L."/>
            <person name="Ma J."/>
        </authorList>
    </citation>
    <scope>NUCLEOTIDE SEQUENCE [LARGE SCALE GENOMIC DNA]</scope>
    <source>
        <strain evidence="4">JCM 13002</strain>
    </source>
</reference>
<proteinExistence type="predicted"/>
<dbReference type="Proteomes" id="UP001499987">
    <property type="component" value="Unassembled WGS sequence"/>
</dbReference>
<feature type="domain" description="DUF4439" evidence="2">
    <location>
        <begin position="4"/>
        <end position="135"/>
    </location>
</feature>
<accession>A0ABP4EL49</accession>
<sequence>MVAALQAALSAEHAAVYGYGVVGARTPAGPQRDAARAGYAAHQARRDALQRELDGAAATGTAAAAGYRLPFAVSDAAGAGQLAAHIETQLTAVWADAVAGTGGALRQTAATALRETALRAAQWGADLSALPGLPEQDAADGAGTTPGTSASASG</sequence>
<dbReference type="Gene3D" id="1.20.1260.10">
    <property type="match status" value="1"/>
</dbReference>
<name>A0ABP4EL49_9ACTN</name>
<protein>
    <submittedName>
        <fullName evidence="3">Ferritin-like domain-containing protein</fullName>
    </submittedName>
</protein>
<comment type="caution">
    <text evidence="3">The sequence shown here is derived from an EMBL/GenBank/DDBJ whole genome shotgun (WGS) entry which is preliminary data.</text>
</comment>
<evidence type="ECO:0000256" key="1">
    <source>
        <dbReference type="SAM" id="MobiDB-lite"/>
    </source>
</evidence>
<dbReference type="CDD" id="cd00657">
    <property type="entry name" value="Ferritin_like"/>
    <property type="match status" value="1"/>
</dbReference>
<dbReference type="InterPro" id="IPR029447">
    <property type="entry name" value="DUF4439"/>
</dbReference>
<evidence type="ECO:0000259" key="2">
    <source>
        <dbReference type="Pfam" id="PF14530"/>
    </source>
</evidence>
<evidence type="ECO:0000313" key="3">
    <source>
        <dbReference type="EMBL" id="GAA1112150.1"/>
    </source>
</evidence>
<keyword evidence="4" id="KW-1185">Reference proteome</keyword>
<dbReference type="InterPro" id="IPR012347">
    <property type="entry name" value="Ferritin-like"/>
</dbReference>
<dbReference type="Pfam" id="PF14530">
    <property type="entry name" value="DUF4439"/>
    <property type="match status" value="1"/>
</dbReference>
<feature type="compositionally biased region" description="Polar residues" evidence="1">
    <location>
        <begin position="145"/>
        <end position="154"/>
    </location>
</feature>
<dbReference type="SUPFAM" id="SSF47240">
    <property type="entry name" value="Ferritin-like"/>
    <property type="match status" value="1"/>
</dbReference>
<dbReference type="InterPro" id="IPR009078">
    <property type="entry name" value="Ferritin-like_SF"/>
</dbReference>
<organism evidence="3 4">
    <name type="scientific">Kitasatospora arboriphila</name>
    <dbReference type="NCBI Taxonomy" id="258052"/>
    <lineage>
        <taxon>Bacteria</taxon>
        <taxon>Bacillati</taxon>
        <taxon>Actinomycetota</taxon>
        <taxon>Actinomycetes</taxon>
        <taxon>Kitasatosporales</taxon>
        <taxon>Streptomycetaceae</taxon>
        <taxon>Kitasatospora</taxon>
    </lineage>
</organism>
<dbReference type="EMBL" id="BAAALD010000084">
    <property type="protein sequence ID" value="GAA1112150.1"/>
    <property type="molecule type" value="Genomic_DNA"/>
</dbReference>
<evidence type="ECO:0000313" key="4">
    <source>
        <dbReference type="Proteomes" id="UP001499987"/>
    </source>
</evidence>
<gene>
    <name evidence="3" type="ORF">GCM10009663_61570</name>
</gene>